<name>A0AAE3QKE6_9BACT</name>
<evidence type="ECO:0000313" key="5">
    <source>
        <dbReference type="Proteomes" id="UP001241110"/>
    </source>
</evidence>
<dbReference type="InterPro" id="IPR001322">
    <property type="entry name" value="Lamin_tail_dom"/>
</dbReference>
<feature type="domain" description="LTD" evidence="3">
    <location>
        <begin position="485"/>
        <end position="613"/>
    </location>
</feature>
<dbReference type="RefSeq" id="WP_313978217.1">
    <property type="nucleotide sequence ID" value="NZ_JASJOS010000004.1"/>
</dbReference>
<dbReference type="InterPro" id="IPR036415">
    <property type="entry name" value="Lamin_tail_dom_sf"/>
</dbReference>
<dbReference type="InterPro" id="IPR032812">
    <property type="entry name" value="SbsA_Ig"/>
</dbReference>
<gene>
    <name evidence="4" type="ORF">QNI16_10930</name>
</gene>
<dbReference type="SUPFAM" id="SSF74853">
    <property type="entry name" value="Lamin A/C globular tail domain"/>
    <property type="match status" value="2"/>
</dbReference>
<protein>
    <submittedName>
        <fullName evidence="4">Lamin tail domain-containing protein</fullName>
    </submittedName>
</protein>
<dbReference type="InterPro" id="IPR014755">
    <property type="entry name" value="Cu-Rt/internalin_Ig-like"/>
</dbReference>
<evidence type="ECO:0000313" key="4">
    <source>
        <dbReference type="EMBL" id="MDJ1480997.1"/>
    </source>
</evidence>
<comment type="caution">
    <text evidence="4">The sequence shown here is derived from an EMBL/GenBank/DDBJ whole genome shotgun (WGS) entry which is preliminary data.</text>
</comment>
<dbReference type="Gene3D" id="2.60.40.1220">
    <property type="match status" value="1"/>
</dbReference>
<dbReference type="Pfam" id="PF13585">
    <property type="entry name" value="CHU_C"/>
    <property type="match status" value="1"/>
</dbReference>
<dbReference type="Gene3D" id="2.60.40.4070">
    <property type="match status" value="1"/>
</dbReference>
<keyword evidence="1 2" id="KW-0732">Signal</keyword>
<proteinExistence type="predicted"/>
<accession>A0AAE3QKE6</accession>
<feature type="chain" id="PRO_5041986038" evidence="2">
    <location>
        <begin position="22"/>
        <end position="771"/>
    </location>
</feature>
<sequence length="771" mass="85285">MRTGILLLFLSLFFPITSLKAQLTEHFSDGNFTQNPAWQGDITSFWVNAAQKLQSSGSSSSSVISLATTNTAADNTTWEFSVQLTFAPSNNNYIRIYLMSSQADLKNDLDGYYIRIGETGSADGVDLYKQSGSTSTKIIDGIAGRAATNPNLTIRVYRDAIGNWQLFSKQSTETAFVSEGTITDKTFTNTNYFGIVCNYTSTNALGFILDDLTIDGTTPPPIQPIHPISYKDIIITELLADESPRVELPQAEFVELYNTTDKSLSLKGCILSDPSSKVILPDLTIGPQEYVILCKTTYAKEFEAFGKVVPLTSLPSLNNLGDELTLRNPFSEIIDRVKYDISWYQSSVKSEGGWSLELIDLTNPCGEENNWTASVSDEGGTPGLANSVTASKPDLTPPTLALTEVTATNQLQLTFNEKLDSISANTINNYSLNPTIQIQTILCEYPFRSVRLTLSSDIQPKQEYTLSIKNLKDCNQNIQTNTLQTLLALPETADSLDVVINEVLFNPRVGGVDFVEVYNRSDKYINLQNWQLANIEENIPANKKICTTVNRLLAPKKFIVFTTDATILKDNYPKAITENFVVMSSMPTFYDEAGNVVLINEKGNIIDQFDYSEDYHFSMIQDKEGVSLERLNANSATNLPSNWHSAAATEGYATPGYPNSQFIATTTTTANIQATPKVITPNEDGYHDFTSLLYHFNTQGNIATITIFDMLGRQVKQIASNQSLSTEGFFTWDGTSQTGDKVRSGRYVIAFSLFNPTGKTQLFKEDVVVSW</sequence>
<evidence type="ECO:0000256" key="1">
    <source>
        <dbReference type="ARBA" id="ARBA00022729"/>
    </source>
</evidence>
<feature type="signal peptide" evidence="2">
    <location>
        <begin position="1"/>
        <end position="21"/>
    </location>
</feature>
<feature type="domain" description="LTD" evidence="3">
    <location>
        <begin position="218"/>
        <end position="399"/>
    </location>
</feature>
<evidence type="ECO:0000259" key="3">
    <source>
        <dbReference type="PROSITE" id="PS51841"/>
    </source>
</evidence>
<dbReference type="PROSITE" id="PS51841">
    <property type="entry name" value="LTD"/>
    <property type="match status" value="2"/>
</dbReference>
<organism evidence="4 5">
    <name type="scientific">Xanthocytophaga flava</name>
    <dbReference type="NCBI Taxonomy" id="3048013"/>
    <lineage>
        <taxon>Bacteria</taxon>
        <taxon>Pseudomonadati</taxon>
        <taxon>Bacteroidota</taxon>
        <taxon>Cytophagia</taxon>
        <taxon>Cytophagales</taxon>
        <taxon>Rhodocytophagaceae</taxon>
        <taxon>Xanthocytophaga</taxon>
    </lineage>
</organism>
<dbReference type="Pfam" id="PF13205">
    <property type="entry name" value="Big_5"/>
    <property type="match status" value="1"/>
</dbReference>
<dbReference type="AlphaFoldDB" id="A0AAE3QKE6"/>
<reference evidence="4" key="1">
    <citation type="submission" date="2023-05" db="EMBL/GenBank/DDBJ databases">
        <authorList>
            <person name="Zhang X."/>
        </authorList>
    </citation>
    <scope>NUCLEOTIDE SEQUENCE</scope>
    <source>
        <strain evidence="4">YF14B1</strain>
    </source>
</reference>
<dbReference type="EMBL" id="JASJOS010000004">
    <property type="protein sequence ID" value="MDJ1480997.1"/>
    <property type="molecule type" value="Genomic_DNA"/>
</dbReference>
<dbReference type="Proteomes" id="UP001241110">
    <property type="component" value="Unassembled WGS sequence"/>
</dbReference>
<evidence type="ECO:0000256" key="2">
    <source>
        <dbReference type="SAM" id="SignalP"/>
    </source>
</evidence>
<dbReference type="Pfam" id="PF00932">
    <property type="entry name" value="LTD"/>
    <property type="match status" value="2"/>
</dbReference>